<comment type="subcellular location">
    <subcellularLocation>
        <location evidence="1">Mitochondrion</location>
    </subcellularLocation>
</comment>
<evidence type="ECO:0000256" key="4">
    <source>
        <dbReference type="ARBA" id="ARBA00023128"/>
    </source>
</evidence>
<evidence type="ECO:0000313" key="10">
    <source>
        <dbReference type="Proteomes" id="UP001152759"/>
    </source>
</evidence>
<keyword evidence="3" id="KW-0689">Ribosomal protein</keyword>
<keyword evidence="5" id="KW-0687">Ribonucleoprotein</keyword>
<dbReference type="Proteomes" id="UP001152759">
    <property type="component" value="Chromosome 2"/>
</dbReference>
<sequence length="196" mass="22171">MNSVSKQLFSFLNRLPQCTTPATVAGFLRFHNGCPSLAETAVKNETQEPASRGLTSVVDKVDSYEPDKLYKLIELEMRANQKQILNSYVVFLKMAADGLGIEVGKVWGPDKAHHQRYTILRSAFVHKKCRVQYEYRTYHRYMSFLKLTGSTADTFLEYIERNLPEGLALKVTKVAVEPVPEHLVPGKSEEVEESSS</sequence>
<keyword evidence="4" id="KW-0496">Mitochondrion</keyword>
<dbReference type="AlphaFoldDB" id="A0A9P0EYH3"/>
<name>A0A9P0EYH3_BEMTA</name>
<proteinExistence type="inferred from homology"/>
<evidence type="ECO:0000256" key="1">
    <source>
        <dbReference type="ARBA" id="ARBA00004173"/>
    </source>
</evidence>
<evidence type="ECO:0000259" key="8">
    <source>
        <dbReference type="SMART" id="SM01403"/>
    </source>
</evidence>
<dbReference type="PANTHER" id="PTHR13334:SF4">
    <property type="entry name" value="SMALL RIBOSOMAL SUBUNIT PROTEIN US10M"/>
    <property type="match status" value="1"/>
</dbReference>
<dbReference type="InterPro" id="IPR036838">
    <property type="entry name" value="Ribosomal_uS10_dom_sf"/>
</dbReference>
<dbReference type="SMART" id="SM01403">
    <property type="entry name" value="Ribosomal_S10"/>
    <property type="match status" value="1"/>
</dbReference>
<gene>
    <name evidence="9" type="ORF">BEMITA_LOCUS3801</name>
</gene>
<feature type="domain" description="Small ribosomal subunit protein uS10" evidence="8">
    <location>
        <begin position="74"/>
        <end position="172"/>
    </location>
</feature>
<dbReference type="SUPFAM" id="SSF54999">
    <property type="entry name" value="Ribosomal protein S10"/>
    <property type="match status" value="1"/>
</dbReference>
<accession>A0A9P0EYH3</accession>
<keyword evidence="10" id="KW-1185">Reference proteome</keyword>
<evidence type="ECO:0000313" key="9">
    <source>
        <dbReference type="EMBL" id="CAH0384480.1"/>
    </source>
</evidence>
<comment type="similarity">
    <text evidence="2">Belongs to the universal ribosomal protein uS10 family.</text>
</comment>
<evidence type="ECO:0000256" key="5">
    <source>
        <dbReference type="ARBA" id="ARBA00023274"/>
    </source>
</evidence>
<dbReference type="GO" id="GO:0005763">
    <property type="term" value="C:mitochondrial small ribosomal subunit"/>
    <property type="evidence" value="ECO:0007669"/>
    <property type="project" value="InterPro"/>
</dbReference>
<protein>
    <recommendedName>
        <fullName evidence="6">Small ribosomal subunit protein uS10m</fullName>
    </recommendedName>
    <alternativeName>
        <fullName evidence="7">28S ribosomal protein S10, mitochondrial</fullName>
    </alternativeName>
</protein>
<dbReference type="InterPro" id="IPR040055">
    <property type="entry name" value="Ribosomal_uS10m"/>
</dbReference>
<evidence type="ECO:0000256" key="7">
    <source>
        <dbReference type="ARBA" id="ARBA00035544"/>
    </source>
</evidence>
<evidence type="ECO:0000256" key="3">
    <source>
        <dbReference type="ARBA" id="ARBA00022980"/>
    </source>
</evidence>
<reference evidence="9" key="1">
    <citation type="submission" date="2021-12" db="EMBL/GenBank/DDBJ databases">
        <authorList>
            <person name="King R."/>
        </authorList>
    </citation>
    <scope>NUCLEOTIDE SEQUENCE</scope>
</reference>
<dbReference type="Gene3D" id="3.30.70.600">
    <property type="entry name" value="Ribosomal protein S10 domain"/>
    <property type="match status" value="1"/>
</dbReference>
<dbReference type="Pfam" id="PF00338">
    <property type="entry name" value="Ribosomal_S10"/>
    <property type="match status" value="1"/>
</dbReference>
<dbReference type="EMBL" id="OU963863">
    <property type="protein sequence ID" value="CAH0384480.1"/>
    <property type="molecule type" value="Genomic_DNA"/>
</dbReference>
<dbReference type="InterPro" id="IPR027486">
    <property type="entry name" value="Ribosomal_uS10_dom"/>
</dbReference>
<evidence type="ECO:0000256" key="2">
    <source>
        <dbReference type="ARBA" id="ARBA00007102"/>
    </source>
</evidence>
<evidence type="ECO:0000256" key="6">
    <source>
        <dbReference type="ARBA" id="ARBA00035261"/>
    </source>
</evidence>
<dbReference type="PANTHER" id="PTHR13334">
    <property type="entry name" value="MITOCHONDRIAL 28S RIBOSOMAL PROTEIN S10"/>
    <property type="match status" value="1"/>
</dbReference>
<organism evidence="9 10">
    <name type="scientific">Bemisia tabaci</name>
    <name type="common">Sweetpotato whitefly</name>
    <name type="synonym">Aleurodes tabaci</name>
    <dbReference type="NCBI Taxonomy" id="7038"/>
    <lineage>
        <taxon>Eukaryota</taxon>
        <taxon>Metazoa</taxon>
        <taxon>Ecdysozoa</taxon>
        <taxon>Arthropoda</taxon>
        <taxon>Hexapoda</taxon>
        <taxon>Insecta</taxon>
        <taxon>Pterygota</taxon>
        <taxon>Neoptera</taxon>
        <taxon>Paraneoptera</taxon>
        <taxon>Hemiptera</taxon>
        <taxon>Sternorrhyncha</taxon>
        <taxon>Aleyrodoidea</taxon>
        <taxon>Aleyrodidae</taxon>
        <taxon>Aleyrodinae</taxon>
        <taxon>Bemisia</taxon>
    </lineage>
</organism>
<dbReference type="KEGG" id="btab:109043662"/>